<accession>A0ABR4I4V2</accession>
<protein>
    <submittedName>
        <fullName evidence="1">Uncharacterized protein</fullName>
    </submittedName>
</protein>
<evidence type="ECO:0000313" key="2">
    <source>
        <dbReference type="Proteomes" id="UP001610335"/>
    </source>
</evidence>
<dbReference type="EMBL" id="JBFXLS010000056">
    <property type="protein sequence ID" value="KAL2822771.1"/>
    <property type="molecule type" value="Genomic_DNA"/>
</dbReference>
<comment type="caution">
    <text evidence="1">The sequence shown here is derived from an EMBL/GenBank/DDBJ whole genome shotgun (WGS) entry which is preliminary data.</text>
</comment>
<keyword evidence="2" id="KW-1185">Reference proteome</keyword>
<evidence type="ECO:0000313" key="1">
    <source>
        <dbReference type="EMBL" id="KAL2822771.1"/>
    </source>
</evidence>
<organism evidence="1 2">
    <name type="scientific">Aspergillus cavernicola</name>
    <dbReference type="NCBI Taxonomy" id="176166"/>
    <lineage>
        <taxon>Eukaryota</taxon>
        <taxon>Fungi</taxon>
        <taxon>Dikarya</taxon>
        <taxon>Ascomycota</taxon>
        <taxon>Pezizomycotina</taxon>
        <taxon>Eurotiomycetes</taxon>
        <taxon>Eurotiomycetidae</taxon>
        <taxon>Eurotiales</taxon>
        <taxon>Aspergillaceae</taxon>
        <taxon>Aspergillus</taxon>
        <taxon>Aspergillus subgen. Nidulantes</taxon>
    </lineage>
</organism>
<reference evidence="1 2" key="1">
    <citation type="submission" date="2024-07" db="EMBL/GenBank/DDBJ databases">
        <title>Section-level genome sequencing and comparative genomics of Aspergillus sections Usti and Cavernicolus.</title>
        <authorList>
            <consortium name="Lawrence Berkeley National Laboratory"/>
            <person name="Nybo J.L."/>
            <person name="Vesth T.C."/>
            <person name="Theobald S."/>
            <person name="Frisvad J.C."/>
            <person name="Larsen T.O."/>
            <person name="Kjaerboelling I."/>
            <person name="Rothschild-Mancinelli K."/>
            <person name="Lyhne E.K."/>
            <person name="Kogle M.E."/>
            <person name="Barry K."/>
            <person name="Clum A."/>
            <person name="Na H."/>
            <person name="Ledsgaard L."/>
            <person name="Lin J."/>
            <person name="Lipzen A."/>
            <person name="Kuo A."/>
            <person name="Riley R."/>
            <person name="Mondo S."/>
            <person name="LaButti K."/>
            <person name="Haridas S."/>
            <person name="Pangalinan J."/>
            <person name="Salamov A.A."/>
            <person name="Simmons B.A."/>
            <person name="Magnuson J.K."/>
            <person name="Chen J."/>
            <person name="Drula E."/>
            <person name="Henrissat B."/>
            <person name="Wiebenga A."/>
            <person name="Lubbers R.J."/>
            <person name="Gomes A.C."/>
            <person name="Makela M.R."/>
            <person name="Stajich J."/>
            <person name="Grigoriev I.V."/>
            <person name="Mortensen U.H."/>
            <person name="De vries R.P."/>
            <person name="Baker S.E."/>
            <person name="Andersen M.R."/>
        </authorList>
    </citation>
    <scope>NUCLEOTIDE SEQUENCE [LARGE SCALE GENOMIC DNA]</scope>
    <source>
        <strain evidence="1 2">CBS 600.67</strain>
    </source>
</reference>
<name>A0ABR4I4V2_9EURO</name>
<dbReference type="Proteomes" id="UP001610335">
    <property type="component" value="Unassembled WGS sequence"/>
</dbReference>
<sequence>MLLYLFVSSRNTINTNLGHSYITDVILYNYSDLEWYQQKKGSQRTVYHHPSPRRGSLAIF</sequence>
<gene>
    <name evidence="1" type="ORF">BDW59DRAFT_149117</name>
</gene>
<proteinExistence type="predicted"/>